<dbReference type="SMART" id="SM00360">
    <property type="entry name" value="RRM"/>
    <property type="match status" value="1"/>
</dbReference>
<gene>
    <name evidence="4" type="ORF">IV203_025917</name>
</gene>
<evidence type="ECO:0000256" key="1">
    <source>
        <dbReference type="PROSITE-ProRule" id="PRU00176"/>
    </source>
</evidence>
<reference evidence="4" key="1">
    <citation type="journal article" date="2021" name="Sci. Rep.">
        <title>Diploid genomic architecture of Nitzschia inconspicua, an elite biomass production diatom.</title>
        <authorList>
            <person name="Oliver A."/>
            <person name="Podell S."/>
            <person name="Pinowska A."/>
            <person name="Traller J.C."/>
            <person name="Smith S.R."/>
            <person name="McClure R."/>
            <person name="Beliaev A."/>
            <person name="Bohutskyi P."/>
            <person name="Hill E.A."/>
            <person name="Rabines A."/>
            <person name="Zheng H."/>
            <person name="Allen L.Z."/>
            <person name="Kuo A."/>
            <person name="Grigoriev I.V."/>
            <person name="Allen A.E."/>
            <person name="Hazlebeck D."/>
            <person name="Allen E.E."/>
        </authorList>
    </citation>
    <scope>NUCLEOTIDE SEQUENCE</scope>
    <source>
        <strain evidence="4">Hildebrandi</strain>
    </source>
</reference>
<evidence type="ECO:0000259" key="3">
    <source>
        <dbReference type="PROSITE" id="PS50102"/>
    </source>
</evidence>
<feature type="signal peptide" evidence="2">
    <location>
        <begin position="1"/>
        <end position="21"/>
    </location>
</feature>
<keyword evidence="5" id="KW-1185">Reference proteome</keyword>
<dbReference type="EMBL" id="JAGRRH010000012">
    <property type="protein sequence ID" value="KAG7362251.1"/>
    <property type="molecule type" value="Genomic_DNA"/>
</dbReference>
<proteinExistence type="predicted"/>
<feature type="domain" description="RRM" evidence="3">
    <location>
        <begin position="185"/>
        <end position="260"/>
    </location>
</feature>
<reference evidence="4" key="2">
    <citation type="submission" date="2021-04" db="EMBL/GenBank/DDBJ databases">
        <authorList>
            <person name="Podell S."/>
        </authorList>
    </citation>
    <scope>NUCLEOTIDE SEQUENCE</scope>
    <source>
        <strain evidence="4">Hildebrandi</strain>
    </source>
</reference>
<organism evidence="4 5">
    <name type="scientific">Nitzschia inconspicua</name>
    <dbReference type="NCBI Taxonomy" id="303405"/>
    <lineage>
        <taxon>Eukaryota</taxon>
        <taxon>Sar</taxon>
        <taxon>Stramenopiles</taxon>
        <taxon>Ochrophyta</taxon>
        <taxon>Bacillariophyta</taxon>
        <taxon>Bacillariophyceae</taxon>
        <taxon>Bacillariophycidae</taxon>
        <taxon>Bacillariales</taxon>
        <taxon>Bacillariaceae</taxon>
        <taxon>Nitzschia</taxon>
    </lineage>
</organism>
<comment type="caution">
    <text evidence="4">The sequence shown here is derived from an EMBL/GenBank/DDBJ whole genome shotgun (WGS) entry which is preliminary data.</text>
</comment>
<dbReference type="PROSITE" id="PS50102">
    <property type="entry name" value="RRM"/>
    <property type="match status" value="1"/>
</dbReference>
<keyword evidence="2" id="KW-0732">Signal</keyword>
<evidence type="ECO:0000313" key="5">
    <source>
        <dbReference type="Proteomes" id="UP000693970"/>
    </source>
</evidence>
<evidence type="ECO:0000313" key="4">
    <source>
        <dbReference type="EMBL" id="KAG7362251.1"/>
    </source>
</evidence>
<sequence>MRIGAVLLSFAGSACLTGAWAPVSNYHLTRRHQATSTTRMNMAIDYNDPVVAEEFQKVQPLSWDEVEEELMESGIRAPQTMNDMELKLMLVEMRLRLAGKLEGNGKPKQRPTTFSSKFEEAMWTKPAFEAFYNELKKRDDHNSMNVVAEYLNTPDIAKVRYASSYAQLLQDCEAALLAPPPVNSPTLVFSGFPANMGENALKMTLEALGPIVDIECTQDDDFPVLRGKVTFEDIESAKKAVAQYNGMDMGMGTLLEMSSV</sequence>
<dbReference type="Pfam" id="PF00076">
    <property type="entry name" value="RRM_1"/>
    <property type="match status" value="1"/>
</dbReference>
<protein>
    <submittedName>
        <fullName evidence="4">RNA recognition motif containing protein</fullName>
    </submittedName>
</protein>
<dbReference type="InterPro" id="IPR000504">
    <property type="entry name" value="RRM_dom"/>
</dbReference>
<keyword evidence="1" id="KW-0694">RNA-binding</keyword>
<feature type="chain" id="PRO_5039917168" evidence="2">
    <location>
        <begin position="22"/>
        <end position="260"/>
    </location>
</feature>
<dbReference type="PROSITE" id="PS51257">
    <property type="entry name" value="PROKAR_LIPOPROTEIN"/>
    <property type="match status" value="1"/>
</dbReference>
<evidence type="ECO:0000256" key="2">
    <source>
        <dbReference type="SAM" id="SignalP"/>
    </source>
</evidence>
<name>A0A9K3LJQ1_9STRA</name>
<dbReference type="GO" id="GO:0003723">
    <property type="term" value="F:RNA binding"/>
    <property type="evidence" value="ECO:0007669"/>
    <property type="project" value="UniProtKB-UniRule"/>
</dbReference>
<dbReference type="Proteomes" id="UP000693970">
    <property type="component" value="Unassembled WGS sequence"/>
</dbReference>
<dbReference type="OrthoDB" id="37983at2759"/>
<dbReference type="CDD" id="cd00590">
    <property type="entry name" value="RRM_SF"/>
    <property type="match status" value="1"/>
</dbReference>
<dbReference type="AlphaFoldDB" id="A0A9K3LJQ1"/>
<accession>A0A9K3LJQ1</accession>